<dbReference type="SUPFAM" id="SSF50978">
    <property type="entry name" value="WD40 repeat-like"/>
    <property type="match status" value="2"/>
</dbReference>
<sequence>MSMASKFSMKLANIFSNSDKKNPSSSCASTATAELEAIHEKAKKETLKLTKTSRIGFPHKPTCLAYDQVQHLLAVGTKYGFVKLYGGDSIEYTIYHSQTNNSSSQNLQQHSAHQNAVLSMAFVTNEGALITYTEDSTLSLWNLRQKQPGVTFSKKLINERQINKYSSFLSFILFYFSNRATVMHLPFQSSWLYIGTEKGNTYLLNVYNNFAQSGYDIKWNNVIELTQKTKPGRVVHISEYPLDTSKLLIGFETGLIVLWNLKQKKGDMRFYGTAESLSSISWFYDGKQFISSHNNGSLIIWNSKNDNKPVNILHPHMNESDLIPKYNMVKKVCWESNKNGDSIIIFADGLLSTDSNIKDGITIIKNNQLKTIIEMKEKIVDFLVVNNNPWSSVEVSSDPSAVVVLLENNLVVIDLKTEGYPLFQHHHQINLHDSPITVLEYIVEPSRNLLHYLNVSRERTIQHQAVVHQQQQQQNQTQMNQNSCQIGSTTSSTQFFSPLPYPINGGLKCSKQNIFPYNEIIATGHEDGTVRLWDTSGLSLILLHKFKTQKIFDKRRSDSASIEIDMPFKITAICVQNTYLAVAATGGHVTLYRFYSRTQNPADEELADLPLFEIPINYDLNIDAAKNEPNQACLNNNETINKKELKCFLRTKIGYRKQFGYQPELVCLLYWSQRPTVINNISLYTKSNLMLFGTDESIVGVDYLNRSILINVSIGDFYGPNDLFYRGSRSPKKHNRSNDSEEGNSDQSHNPASLHKQMTLDVHQIDPVINSNSRSSSCSSLENLSQSEGISFITVIEYTPFNKLDSAQVPLQIWLGTATCLSSPNVDTNEELDIDFSYLAMNQASNSIADNFHASNYSKENTNSSDNNSNSGGTNSSPSPTLTPTVSSFVSPFANALSQSPVLTSQQTILLDDPPKSSKMLK</sequence>
<evidence type="ECO:0000256" key="5">
    <source>
        <dbReference type="PROSITE-ProRule" id="PRU00221"/>
    </source>
</evidence>
<dbReference type="InterPro" id="IPR015943">
    <property type="entry name" value="WD40/YVTN_repeat-like_dom_sf"/>
</dbReference>
<dbReference type="GO" id="GO:0045159">
    <property type="term" value="F:myosin II binding"/>
    <property type="evidence" value="ECO:0007669"/>
    <property type="project" value="TreeGrafter"/>
</dbReference>
<dbReference type="GO" id="GO:0005096">
    <property type="term" value="F:GTPase activator activity"/>
    <property type="evidence" value="ECO:0007669"/>
    <property type="project" value="TreeGrafter"/>
</dbReference>
<keyword evidence="4" id="KW-0677">Repeat</keyword>
<feature type="region of interest" description="Disordered" evidence="6">
    <location>
        <begin position="728"/>
        <end position="752"/>
    </location>
</feature>
<dbReference type="GO" id="GO:0006887">
    <property type="term" value="P:exocytosis"/>
    <property type="evidence" value="ECO:0007669"/>
    <property type="project" value="UniProtKB-KW"/>
</dbReference>
<dbReference type="Pfam" id="PF08366">
    <property type="entry name" value="LLGL"/>
    <property type="match status" value="1"/>
</dbReference>
<dbReference type="Pfam" id="PF00400">
    <property type="entry name" value="WD40"/>
    <property type="match status" value="2"/>
</dbReference>
<reference evidence="8 9" key="1">
    <citation type="journal article" date="2018" name="Sci. Rep.">
        <title>Genomic signatures of local adaptation to the degree of environmental predictability in rotifers.</title>
        <authorList>
            <person name="Franch-Gras L."/>
            <person name="Hahn C."/>
            <person name="Garcia-Roger E.M."/>
            <person name="Carmona M.J."/>
            <person name="Serra M."/>
            <person name="Gomez A."/>
        </authorList>
    </citation>
    <scope>NUCLEOTIDE SEQUENCE [LARGE SCALE GENOMIC DNA]</scope>
    <source>
        <strain evidence="8">HYR1</strain>
    </source>
</reference>
<dbReference type="InterPro" id="IPR001680">
    <property type="entry name" value="WD40_rpt"/>
</dbReference>
<dbReference type="InterPro" id="IPR036322">
    <property type="entry name" value="WD40_repeat_dom_sf"/>
</dbReference>
<comment type="caution">
    <text evidence="8">The sequence shown here is derived from an EMBL/GenBank/DDBJ whole genome shotgun (WGS) entry which is preliminary data.</text>
</comment>
<proteinExistence type="inferred from homology"/>
<dbReference type="AlphaFoldDB" id="A0A3M7QHP5"/>
<feature type="repeat" description="WD" evidence="5">
    <location>
        <begin position="270"/>
        <end position="311"/>
    </location>
</feature>
<comment type="similarity">
    <text evidence="1">Belongs to the WD repeat L(2)GL family.</text>
</comment>
<dbReference type="GO" id="GO:0031201">
    <property type="term" value="C:SNARE complex"/>
    <property type="evidence" value="ECO:0007669"/>
    <property type="project" value="TreeGrafter"/>
</dbReference>
<gene>
    <name evidence="8" type="ORF">BpHYR1_040179</name>
</gene>
<feature type="domain" description="Lethal giant larvae homologue 2" evidence="7">
    <location>
        <begin position="328"/>
        <end position="421"/>
    </location>
</feature>
<dbReference type="PRINTS" id="PR00962">
    <property type="entry name" value="LETHAL2GIANT"/>
</dbReference>
<evidence type="ECO:0000256" key="2">
    <source>
        <dbReference type="ARBA" id="ARBA00022483"/>
    </source>
</evidence>
<feature type="repeat" description="WD" evidence="5">
    <location>
        <begin position="516"/>
        <end position="534"/>
    </location>
</feature>
<dbReference type="EMBL" id="REGN01006081">
    <property type="protein sequence ID" value="RNA10956.1"/>
    <property type="molecule type" value="Genomic_DNA"/>
</dbReference>
<evidence type="ECO:0000256" key="3">
    <source>
        <dbReference type="ARBA" id="ARBA00022574"/>
    </source>
</evidence>
<dbReference type="PANTHER" id="PTHR10241">
    <property type="entry name" value="LETHAL 2 GIANT LARVAE PROTEIN"/>
    <property type="match status" value="1"/>
</dbReference>
<dbReference type="OrthoDB" id="19944at2759"/>
<dbReference type="InterPro" id="IPR013577">
    <property type="entry name" value="LLGL2"/>
</dbReference>
<dbReference type="PROSITE" id="PS50082">
    <property type="entry name" value="WD_REPEATS_2"/>
    <property type="match status" value="3"/>
</dbReference>
<feature type="non-terminal residue" evidence="8">
    <location>
        <position position="922"/>
    </location>
</feature>
<dbReference type="GO" id="GO:0006893">
    <property type="term" value="P:Golgi to plasma membrane transport"/>
    <property type="evidence" value="ECO:0007669"/>
    <property type="project" value="TreeGrafter"/>
</dbReference>
<name>A0A3M7QHP5_BRAPC</name>
<keyword evidence="3 5" id="KW-0853">WD repeat</keyword>
<accession>A0A3M7QHP5</accession>
<dbReference type="STRING" id="10195.A0A3M7QHP5"/>
<dbReference type="GO" id="GO:0019905">
    <property type="term" value="F:syntaxin binding"/>
    <property type="evidence" value="ECO:0007669"/>
    <property type="project" value="TreeGrafter"/>
</dbReference>
<evidence type="ECO:0000256" key="4">
    <source>
        <dbReference type="ARBA" id="ARBA00022737"/>
    </source>
</evidence>
<evidence type="ECO:0000259" key="7">
    <source>
        <dbReference type="Pfam" id="PF08366"/>
    </source>
</evidence>
<evidence type="ECO:0000313" key="8">
    <source>
        <dbReference type="EMBL" id="RNA10956.1"/>
    </source>
</evidence>
<dbReference type="Gene3D" id="2.130.10.10">
    <property type="entry name" value="YVTN repeat-like/Quinoprotein amine dehydrogenase"/>
    <property type="match status" value="3"/>
</dbReference>
<evidence type="ECO:0000313" key="9">
    <source>
        <dbReference type="Proteomes" id="UP000276133"/>
    </source>
</evidence>
<protein>
    <submittedName>
        <fullName evidence="8">Syntaxin-binding 5 isoform X2</fullName>
    </submittedName>
</protein>
<feature type="compositionally biased region" description="Low complexity" evidence="6">
    <location>
        <begin position="861"/>
        <end position="883"/>
    </location>
</feature>
<dbReference type="PANTHER" id="PTHR10241:SF25">
    <property type="entry name" value="TOMOSYN, ISOFORM C"/>
    <property type="match status" value="1"/>
</dbReference>
<organism evidence="8 9">
    <name type="scientific">Brachionus plicatilis</name>
    <name type="common">Marine rotifer</name>
    <name type="synonym">Brachionus muelleri</name>
    <dbReference type="NCBI Taxonomy" id="10195"/>
    <lineage>
        <taxon>Eukaryota</taxon>
        <taxon>Metazoa</taxon>
        <taxon>Spiralia</taxon>
        <taxon>Gnathifera</taxon>
        <taxon>Rotifera</taxon>
        <taxon>Eurotatoria</taxon>
        <taxon>Monogononta</taxon>
        <taxon>Pseudotrocha</taxon>
        <taxon>Ploima</taxon>
        <taxon>Brachionidae</taxon>
        <taxon>Brachionus</taxon>
    </lineage>
</organism>
<dbReference type="Proteomes" id="UP000276133">
    <property type="component" value="Unassembled WGS sequence"/>
</dbReference>
<keyword evidence="2" id="KW-0268">Exocytosis</keyword>
<dbReference type="GO" id="GO:0005886">
    <property type="term" value="C:plasma membrane"/>
    <property type="evidence" value="ECO:0007669"/>
    <property type="project" value="TreeGrafter"/>
</dbReference>
<feature type="region of interest" description="Disordered" evidence="6">
    <location>
        <begin position="855"/>
        <end position="883"/>
    </location>
</feature>
<keyword evidence="9" id="KW-1185">Reference proteome</keyword>
<dbReference type="InterPro" id="IPR000664">
    <property type="entry name" value="Lethal2_giant"/>
</dbReference>
<dbReference type="PROSITE" id="PS50294">
    <property type="entry name" value="WD_REPEATS_REGION"/>
    <property type="match status" value="1"/>
</dbReference>
<evidence type="ECO:0000256" key="1">
    <source>
        <dbReference type="ARBA" id="ARBA00008070"/>
    </source>
</evidence>
<dbReference type="SMART" id="SM00320">
    <property type="entry name" value="WD40"/>
    <property type="match status" value="4"/>
</dbReference>
<feature type="repeat" description="WD" evidence="5">
    <location>
        <begin position="110"/>
        <end position="151"/>
    </location>
</feature>
<evidence type="ECO:0000256" key="6">
    <source>
        <dbReference type="SAM" id="MobiDB-lite"/>
    </source>
</evidence>